<dbReference type="AlphaFoldDB" id="A0A7J6Q363"/>
<dbReference type="Proteomes" id="UP000553632">
    <property type="component" value="Unassembled WGS sequence"/>
</dbReference>
<reference evidence="1 2" key="1">
    <citation type="submission" date="2020-04" db="EMBL/GenBank/DDBJ databases">
        <title>Perkinsus olseni comparative genomics.</title>
        <authorList>
            <person name="Bogema D.R."/>
        </authorList>
    </citation>
    <scope>NUCLEOTIDE SEQUENCE [LARGE SCALE GENOMIC DNA]</scope>
    <source>
        <strain evidence="1 2">ATCC PRA-207</strain>
    </source>
</reference>
<organism evidence="1 2">
    <name type="scientific">Perkinsus olseni</name>
    <name type="common">Perkinsus atlanticus</name>
    <dbReference type="NCBI Taxonomy" id="32597"/>
    <lineage>
        <taxon>Eukaryota</taxon>
        <taxon>Sar</taxon>
        <taxon>Alveolata</taxon>
        <taxon>Perkinsozoa</taxon>
        <taxon>Perkinsea</taxon>
        <taxon>Perkinsida</taxon>
        <taxon>Perkinsidae</taxon>
        <taxon>Perkinsus</taxon>
    </lineage>
</organism>
<name>A0A7J6Q363_PEROL</name>
<proteinExistence type="predicted"/>
<accession>A0A7J6Q363</accession>
<evidence type="ECO:0000313" key="2">
    <source>
        <dbReference type="Proteomes" id="UP000553632"/>
    </source>
</evidence>
<dbReference type="EMBL" id="JABANO010035870">
    <property type="protein sequence ID" value="KAF4702753.1"/>
    <property type="molecule type" value="Genomic_DNA"/>
</dbReference>
<sequence length="127" mass="14162">SPAKLQIAWDGTTLALSTVSSHLRFGVWYLDVDEKSRLWDRLSNEICLQAWLRRGLFSSFILRDASGLGTVITFGGNEYSALYLYKKPLDEFGATSSIFADFCAPSIPAYDTLSEIEAAKLWDGRLS</sequence>
<comment type="caution">
    <text evidence="1">The sequence shown here is derived from an EMBL/GenBank/DDBJ whole genome shotgun (WGS) entry which is preliminary data.</text>
</comment>
<evidence type="ECO:0000313" key="1">
    <source>
        <dbReference type="EMBL" id="KAF4702753.1"/>
    </source>
</evidence>
<feature type="non-terminal residue" evidence="1">
    <location>
        <position position="1"/>
    </location>
</feature>
<gene>
    <name evidence="1" type="ORF">FOZ63_021091</name>
</gene>
<feature type="non-terminal residue" evidence="1">
    <location>
        <position position="127"/>
    </location>
</feature>
<keyword evidence="2" id="KW-1185">Reference proteome</keyword>
<protein>
    <submittedName>
        <fullName evidence="1">Uncharacterized protein</fullName>
    </submittedName>
</protein>